<dbReference type="InterPro" id="IPR036869">
    <property type="entry name" value="J_dom_sf"/>
</dbReference>
<accession>A0A058Z3T4</accession>
<dbReference type="AlphaFoldDB" id="A0A058Z3T4"/>
<organism evidence="4">
    <name type="scientific">Fonticula alba</name>
    <name type="common">Slime mold</name>
    <dbReference type="NCBI Taxonomy" id="691883"/>
    <lineage>
        <taxon>Eukaryota</taxon>
        <taxon>Rotosphaerida</taxon>
        <taxon>Fonticulaceae</taxon>
        <taxon>Fonticula</taxon>
    </lineage>
</organism>
<dbReference type="Pfam" id="PF00226">
    <property type="entry name" value="DnaJ"/>
    <property type="match status" value="1"/>
</dbReference>
<dbReference type="GeneID" id="20529061"/>
<evidence type="ECO:0000256" key="1">
    <source>
        <dbReference type="SAM" id="Coils"/>
    </source>
</evidence>
<gene>
    <name evidence="4" type="ORF">H696_04336</name>
</gene>
<feature type="compositionally biased region" description="Low complexity" evidence="2">
    <location>
        <begin position="196"/>
        <end position="211"/>
    </location>
</feature>
<evidence type="ECO:0000313" key="5">
    <source>
        <dbReference type="Proteomes" id="UP000030693"/>
    </source>
</evidence>
<dbReference type="SUPFAM" id="SSF46565">
    <property type="entry name" value="Chaperone J-domain"/>
    <property type="match status" value="1"/>
</dbReference>
<dbReference type="eggNOG" id="KOG0714">
    <property type="taxonomic scope" value="Eukaryota"/>
</dbReference>
<dbReference type="PROSITE" id="PS50076">
    <property type="entry name" value="DNAJ_2"/>
    <property type="match status" value="1"/>
</dbReference>
<keyword evidence="1" id="KW-0175">Coiled coil</keyword>
<proteinExistence type="predicted"/>
<dbReference type="OrthoDB" id="342454at2759"/>
<protein>
    <recommendedName>
        <fullName evidence="3">J domain-containing protein</fullName>
    </recommendedName>
</protein>
<evidence type="ECO:0000259" key="3">
    <source>
        <dbReference type="PROSITE" id="PS50076"/>
    </source>
</evidence>
<dbReference type="EMBL" id="KB932207">
    <property type="protein sequence ID" value="KCV68915.1"/>
    <property type="molecule type" value="Genomic_DNA"/>
</dbReference>
<dbReference type="Proteomes" id="UP000030693">
    <property type="component" value="Unassembled WGS sequence"/>
</dbReference>
<dbReference type="PANTHER" id="PTHR46620">
    <property type="entry name" value="J DOMAIN-CONTAINING PROTEIN SPF31"/>
    <property type="match status" value="1"/>
</dbReference>
<dbReference type="OMA" id="HSMARTR"/>
<keyword evidence="5" id="KW-1185">Reference proteome</keyword>
<dbReference type="STRING" id="691883.A0A058Z3T4"/>
<reference evidence="4" key="1">
    <citation type="submission" date="2013-04" db="EMBL/GenBank/DDBJ databases">
        <title>The Genome Sequence of Fonticula alba ATCC 38817.</title>
        <authorList>
            <consortium name="The Broad Institute Genomics Platform"/>
            <person name="Russ C."/>
            <person name="Cuomo C."/>
            <person name="Burger G."/>
            <person name="Gray M.W."/>
            <person name="Holland P.W.H."/>
            <person name="King N."/>
            <person name="Lang F.B.F."/>
            <person name="Roger A.J."/>
            <person name="Ruiz-Trillo I."/>
            <person name="Brown M."/>
            <person name="Walker B."/>
            <person name="Young S."/>
            <person name="Zeng Q."/>
            <person name="Gargeya S."/>
            <person name="Fitzgerald M."/>
            <person name="Haas B."/>
            <person name="Abouelleil A."/>
            <person name="Allen A.W."/>
            <person name="Alvarado L."/>
            <person name="Arachchi H.M."/>
            <person name="Berlin A.M."/>
            <person name="Chapman S.B."/>
            <person name="Gainer-Dewar J."/>
            <person name="Goldberg J."/>
            <person name="Griggs A."/>
            <person name="Gujja S."/>
            <person name="Hansen M."/>
            <person name="Howarth C."/>
            <person name="Imamovic A."/>
            <person name="Ireland A."/>
            <person name="Larimer J."/>
            <person name="McCowan C."/>
            <person name="Murphy C."/>
            <person name="Pearson M."/>
            <person name="Poon T.W."/>
            <person name="Priest M."/>
            <person name="Roberts A."/>
            <person name="Saif S."/>
            <person name="Shea T."/>
            <person name="Sisk P."/>
            <person name="Sykes S."/>
            <person name="Wortman J."/>
            <person name="Nusbaum C."/>
            <person name="Birren B."/>
        </authorList>
    </citation>
    <scope>NUCLEOTIDE SEQUENCE [LARGE SCALE GENOMIC DNA]</scope>
    <source>
        <strain evidence="4">ATCC 38817</strain>
    </source>
</reference>
<name>A0A058Z3T4_FONAL</name>
<dbReference type="PANTHER" id="PTHR46620:SF1">
    <property type="entry name" value="J DOMAIN-CONTAINING PROTEIN SPF31"/>
    <property type="match status" value="1"/>
</dbReference>
<dbReference type="SMART" id="SM00271">
    <property type="entry name" value="DnaJ"/>
    <property type="match status" value="1"/>
</dbReference>
<dbReference type="Gene3D" id="1.10.287.110">
    <property type="entry name" value="DnaJ domain"/>
    <property type="match status" value="1"/>
</dbReference>
<sequence length="255" mass="28858">MSAAEIRKLEAELEATATEFDREKEVERILKAFTHSPYDVLGLLPSSRLTDAEIQRHYRRVSLLVHPDKCSHPKARDAFQRLEKARGELRDENRSAFLVGLVQDIESRLEADLPPGAPVPPESVARELRRYLAEAALARMERERRAKEDEKREREAVERAKAQHQKAATQAAVWEDERDERVANWRAYQNHSMARTRAAQKSRTAAAAAAGPGRGLAPGGIGLRRFPTLRPEAATRRDTQRQLNRGPTMSDRADD</sequence>
<feature type="region of interest" description="Disordered" evidence="2">
    <location>
        <begin position="196"/>
        <end position="255"/>
    </location>
</feature>
<evidence type="ECO:0000313" key="4">
    <source>
        <dbReference type="EMBL" id="KCV68915.1"/>
    </source>
</evidence>
<feature type="coiled-coil region" evidence="1">
    <location>
        <begin position="130"/>
        <end position="177"/>
    </location>
</feature>
<feature type="domain" description="J" evidence="3">
    <location>
        <begin position="36"/>
        <end position="94"/>
    </location>
</feature>
<dbReference type="CDD" id="cd06257">
    <property type="entry name" value="DnaJ"/>
    <property type="match status" value="1"/>
</dbReference>
<evidence type="ECO:0000256" key="2">
    <source>
        <dbReference type="SAM" id="MobiDB-lite"/>
    </source>
</evidence>
<dbReference type="RefSeq" id="XP_009496486.1">
    <property type="nucleotide sequence ID" value="XM_009498211.1"/>
</dbReference>
<dbReference type="InterPro" id="IPR001623">
    <property type="entry name" value="DnaJ_domain"/>
</dbReference>
<feature type="compositionally biased region" description="Gly residues" evidence="2">
    <location>
        <begin position="212"/>
        <end position="222"/>
    </location>
</feature>